<feature type="transmembrane region" description="Helical" evidence="2">
    <location>
        <begin position="353"/>
        <end position="372"/>
    </location>
</feature>
<evidence type="ECO:0000313" key="5">
    <source>
        <dbReference type="EMBL" id="MEP0867790.1"/>
    </source>
</evidence>
<dbReference type="InterPro" id="IPR007890">
    <property type="entry name" value="CHASE2"/>
</dbReference>
<dbReference type="CDD" id="cd01949">
    <property type="entry name" value="GGDEF"/>
    <property type="match status" value="1"/>
</dbReference>
<dbReference type="InterPro" id="IPR029787">
    <property type="entry name" value="Nucleotide_cyclase"/>
</dbReference>
<dbReference type="Pfam" id="PF00563">
    <property type="entry name" value="EAL"/>
    <property type="match status" value="1"/>
</dbReference>
<keyword evidence="2" id="KW-1133">Transmembrane helix</keyword>
<dbReference type="SUPFAM" id="SSF141868">
    <property type="entry name" value="EAL domain-like"/>
    <property type="match status" value="1"/>
</dbReference>
<dbReference type="EMBL" id="JAMPKK010000087">
    <property type="protein sequence ID" value="MEP0867790.1"/>
    <property type="molecule type" value="Genomic_DNA"/>
</dbReference>
<dbReference type="InterPro" id="IPR043128">
    <property type="entry name" value="Rev_trsase/Diguanyl_cyclase"/>
</dbReference>
<sequence length="834" mass="92153">MASEDRDMGEKTSPRQPHFLNKSELGDENPDSVKKWWWRSLGGAIATLSVAGGSVLGIWQPLEQIAYRGLFHLRGSINWDERVALIVIDDASLRELGRFPWPRKQYTKLVNKLSSAEASVVVMDVLMPESSPDDGQLAAAMLRQGRVVLAQGWDATGAALRPTPVLRESAIALGHVSNSPDTDGITRKVSPQAQGVPILGITGLRVYALTKESVKLPDMNRPLWVNWQGSMRQIPQYSFAAVLQGKVPASVFKGKIVLVGATAIGLDPINTPFDGHPPASGVHLHAAVVNNILQQNYLQIIDERSLLVYLLLGGLVLNCSLSVWNAKQQVIAVASLCSGWVMLSLLLLHTGYLIPIATPLVLFGLTAISLSVQERLKMKAQLQRIEGQQQQRRLYDSLTGLPNRALFQERLQLAVERSQEWEDDLFAVCLLDLDRFKVINESLGHTVGDQLLVAIAHRLCSIMRPIDTVARLGGDEFTILLEDIHDLSDATRVAEDINSALAAPFHLNGYEIFVTTSIGIAVNSSVGQEENSKCDLLRDADIALYQAKAQGGGRYVVFDASVQKDAIALLQLETDLRLAIGALINTPSTISEFIVYYQPIVSLSTGKITGFEALVRWQHPRRGIVYPGDFIPVAEETGLIAHLDWWVMGEACRQVRAWQKQFSSNNPLTIGINLSSRQFDQSDMVERIDEIIRDTGLESSSLKLEITETCLLENAEKAIAHFEQLKALGIKLAIDDFGTGYSSLDRLHRLPIDILKIDRSFVNSRSDETDKWEIVRTIIMLARNLGLDVVAEGVETADQLFQLKQLQCDYGQGYFFSKPVDAMAAEALLVSQFQ</sequence>
<dbReference type="PANTHER" id="PTHR33121">
    <property type="entry name" value="CYCLIC DI-GMP PHOSPHODIESTERASE PDEF"/>
    <property type="match status" value="1"/>
</dbReference>
<dbReference type="Pfam" id="PF05226">
    <property type="entry name" value="CHASE2"/>
    <property type="match status" value="1"/>
</dbReference>
<dbReference type="SUPFAM" id="SSF55073">
    <property type="entry name" value="Nucleotide cyclase"/>
    <property type="match status" value="1"/>
</dbReference>
<feature type="region of interest" description="Disordered" evidence="1">
    <location>
        <begin position="1"/>
        <end position="30"/>
    </location>
</feature>
<keyword evidence="2" id="KW-0472">Membrane</keyword>
<evidence type="ECO:0000313" key="6">
    <source>
        <dbReference type="Proteomes" id="UP001442494"/>
    </source>
</evidence>
<dbReference type="Gene3D" id="3.20.20.450">
    <property type="entry name" value="EAL domain"/>
    <property type="match status" value="1"/>
</dbReference>
<feature type="transmembrane region" description="Helical" evidence="2">
    <location>
        <begin position="306"/>
        <end position="324"/>
    </location>
</feature>
<dbReference type="Gene3D" id="3.30.70.270">
    <property type="match status" value="1"/>
</dbReference>
<feature type="domain" description="GGDEF" evidence="4">
    <location>
        <begin position="424"/>
        <end position="560"/>
    </location>
</feature>
<dbReference type="SMART" id="SM00267">
    <property type="entry name" value="GGDEF"/>
    <property type="match status" value="1"/>
</dbReference>
<dbReference type="NCBIfam" id="TIGR00254">
    <property type="entry name" value="GGDEF"/>
    <property type="match status" value="1"/>
</dbReference>
<dbReference type="RefSeq" id="WP_190418271.1">
    <property type="nucleotide sequence ID" value="NZ_JAMPKK010000087.1"/>
</dbReference>
<dbReference type="PANTHER" id="PTHR33121:SF70">
    <property type="entry name" value="SIGNALING PROTEIN YKOW"/>
    <property type="match status" value="1"/>
</dbReference>
<dbReference type="PROSITE" id="PS50887">
    <property type="entry name" value="GGDEF"/>
    <property type="match status" value="1"/>
</dbReference>
<feature type="transmembrane region" description="Helical" evidence="2">
    <location>
        <begin position="36"/>
        <end position="59"/>
    </location>
</feature>
<dbReference type="Pfam" id="PF00990">
    <property type="entry name" value="GGDEF"/>
    <property type="match status" value="1"/>
</dbReference>
<name>A0ABV0JWF3_9CYAN</name>
<reference evidence="5 6" key="1">
    <citation type="submission" date="2022-04" db="EMBL/GenBank/DDBJ databases">
        <title>Positive selection, recombination, and allopatry shape intraspecific diversity of widespread and dominant cyanobacteria.</title>
        <authorList>
            <person name="Wei J."/>
            <person name="Shu W."/>
            <person name="Hu C."/>
        </authorList>
    </citation>
    <scope>NUCLEOTIDE SEQUENCE [LARGE SCALE GENOMIC DNA]</scope>
    <source>
        <strain evidence="5 6">GB2-A5</strain>
    </source>
</reference>
<feature type="domain" description="EAL" evidence="3">
    <location>
        <begin position="569"/>
        <end position="833"/>
    </location>
</feature>
<dbReference type="Proteomes" id="UP001442494">
    <property type="component" value="Unassembled WGS sequence"/>
</dbReference>
<evidence type="ECO:0000259" key="4">
    <source>
        <dbReference type="PROSITE" id="PS50887"/>
    </source>
</evidence>
<keyword evidence="6" id="KW-1185">Reference proteome</keyword>
<dbReference type="PROSITE" id="PS50883">
    <property type="entry name" value="EAL"/>
    <property type="match status" value="1"/>
</dbReference>
<dbReference type="CDD" id="cd01948">
    <property type="entry name" value="EAL"/>
    <property type="match status" value="1"/>
</dbReference>
<proteinExistence type="predicted"/>
<keyword evidence="2" id="KW-0812">Transmembrane</keyword>
<protein>
    <submittedName>
        <fullName evidence="5">EAL domain-containing protein</fullName>
    </submittedName>
</protein>
<dbReference type="InterPro" id="IPR000160">
    <property type="entry name" value="GGDEF_dom"/>
</dbReference>
<organism evidence="5 6">
    <name type="scientific">Funiculus sociatus GB2-A5</name>
    <dbReference type="NCBI Taxonomy" id="2933946"/>
    <lineage>
        <taxon>Bacteria</taxon>
        <taxon>Bacillati</taxon>
        <taxon>Cyanobacteriota</taxon>
        <taxon>Cyanophyceae</taxon>
        <taxon>Coleofasciculales</taxon>
        <taxon>Coleofasciculaceae</taxon>
        <taxon>Funiculus</taxon>
    </lineage>
</organism>
<accession>A0ABV0JWF3</accession>
<dbReference type="InterPro" id="IPR035919">
    <property type="entry name" value="EAL_sf"/>
</dbReference>
<evidence type="ECO:0000256" key="2">
    <source>
        <dbReference type="SAM" id="Phobius"/>
    </source>
</evidence>
<gene>
    <name evidence="5" type="ORF">NDI37_25420</name>
</gene>
<dbReference type="InterPro" id="IPR001633">
    <property type="entry name" value="EAL_dom"/>
</dbReference>
<feature type="transmembrane region" description="Helical" evidence="2">
    <location>
        <begin position="330"/>
        <end position="348"/>
    </location>
</feature>
<dbReference type="SMART" id="SM00052">
    <property type="entry name" value="EAL"/>
    <property type="match status" value="1"/>
</dbReference>
<evidence type="ECO:0000259" key="3">
    <source>
        <dbReference type="PROSITE" id="PS50883"/>
    </source>
</evidence>
<feature type="compositionally biased region" description="Basic and acidic residues" evidence="1">
    <location>
        <begin position="1"/>
        <end position="13"/>
    </location>
</feature>
<comment type="caution">
    <text evidence="5">The sequence shown here is derived from an EMBL/GenBank/DDBJ whole genome shotgun (WGS) entry which is preliminary data.</text>
</comment>
<dbReference type="InterPro" id="IPR050706">
    <property type="entry name" value="Cyclic-di-GMP_PDE-like"/>
</dbReference>
<evidence type="ECO:0000256" key="1">
    <source>
        <dbReference type="SAM" id="MobiDB-lite"/>
    </source>
</evidence>
<dbReference type="SMART" id="SM01080">
    <property type="entry name" value="CHASE2"/>
    <property type="match status" value="1"/>
</dbReference>